<feature type="transmembrane region" description="Helical" evidence="2">
    <location>
        <begin position="56"/>
        <end position="75"/>
    </location>
</feature>
<dbReference type="AlphaFoldDB" id="A0ABD1H4U1"/>
<accession>A0ABD1H4U1</accession>
<evidence type="ECO:0000313" key="4">
    <source>
        <dbReference type="Proteomes" id="UP001567538"/>
    </source>
</evidence>
<reference evidence="3 4" key="1">
    <citation type="submission" date="2024-06" db="EMBL/GenBank/DDBJ databases">
        <title>A chromosome level genome sequence of Diviner's sage (Salvia divinorum).</title>
        <authorList>
            <person name="Ford S.A."/>
            <person name="Ro D.-K."/>
            <person name="Ness R.W."/>
            <person name="Phillips M.A."/>
        </authorList>
    </citation>
    <scope>NUCLEOTIDE SEQUENCE [LARGE SCALE GENOMIC DNA]</scope>
    <source>
        <strain evidence="3">SAF-2024a</strain>
        <tissue evidence="3">Leaf</tissue>
    </source>
</reference>
<dbReference type="Proteomes" id="UP001567538">
    <property type="component" value="Unassembled WGS sequence"/>
</dbReference>
<organism evidence="3 4">
    <name type="scientific">Salvia divinorum</name>
    <name type="common">Maria pastora</name>
    <name type="synonym">Diviner's sage</name>
    <dbReference type="NCBI Taxonomy" id="28513"/>
    <lineage>
        <taxon>Eukaryota</taxon>
        <taxon>Viridiplantae</taxon>
        <taxon>Streptophyta</taxon>
        <taxon>Embryophyta</taxon>
        <taxon>Tracheophyta</taxon>
        <taxon>Spermatophyta</taxon>
        <taxon>Magnoliopsida</taxon>
        <taxon>eudicotyledons</taxon>
        <taxon>Gunneridae</taxon>
        <taxon>Pentapetalae</taxon>
        <taxon>asterids</taxon>
        <taxon>lamiids</taxon>
        <taxon>Lamiales</taxon>
        <taxon>Lamiaceae</taxon>
        <taxon>Nepetoideae</taxon>
        <taxon>Mentheae</taxon>
        <taxon>Salviinae</taxon>
        <taxon>Salvia</taxon>
        <taxon>Salvia subgen. Calosphace</taxon>
    </lineage>
</organism>
<sequence length="91" mass="10019">MDSASYQAGQTKGQAQEKASSLMDKAGNAAPAQSAKESVQDVINKLDSRCRLRHKISSFGFIMVVFFACMFPVHVERGKSFSSKEVNKFLL</sequence>
<feature type="compositionally biased region" description="Polar residues" evidence="1">
    <location>
        <begin position="1"/>
        <end position="19"/>
    </location>
</feature>
<comment type="caution">
    <text evidence="3">The sequence shown here is derived from an EMBL/GenBank/DDBJ whole genome shotgun (WGS) entry which is preliminary data.</text>
</comment>
<keyword evidence="2" id="KW-1133">Transmembrane helix</keyword>
<dbReference type="EMBL" id="JBEAFC010000007">
    <property type="protein sequence ID" value="KAL1550458.1"/>
    <property type="molecule type" value="Genomic_DNA"/>
</dbReference>
<evidence type="ECO:0000313" key="3">
    <source>
        <dbReference type="EMBL" id="KAL1550458.1"/>
    </source>
</evidence>
<gene>
    <name evidence="3" type="ORF">AAHA92_18417</name>
</gene>
<keyword evidence="4" id="KW-1185">Reference proteome</keyword>
<proteinExistence type="predicted"/>
<feature type="region of interest" description="Disordered" evidence="1">
    <location>
        <begin position="1"/>
        <end position="38"/>
    </location>
</feature>
<name>A0ABD1H4U1_SALDI</name>
<keyword evidence="2" id="KW-0472">Membrane</keyword>
<evidence type="ECO:0000256" key="2">
    <source>
        <dbReference type="SAM" id="Phobius"/>
    </source>
</evidence>
<keyword evidence="2" id="KW-0812">Transmembrane</keyword>
<protein>
    <submittedName>
        <fullName evidence="3">Uncharacterized protein</fullName>
    </submittedName>
</protein>
<evidence type="ECO:0000256" key="1">
    <source>
        <dbReference type="SAM" id="MobiDB-lite"/>
    </source>
</evidence>